<dbReference type="InterPro" id="IPR032675">
    <property type="entry name" value="LRR_dom_sf"/>
</dbReference>
<reference evidence="1" key="1">
    <citation type="submission" date="2023-03" db="EMBL/GenBank/DDBJ databases">
        <title>Massive genome expansion in bonnet fungi (Mycena s.s.) driven by repeated elements and novel gene families across ecological guilds.</title>
        <authorList>
            <consortium name="Lawrence Berkeley National Laboratory"/>
            <person name="Harder C.B."/>
            <person name="Miyauchi S."/>
            <person name="Viragh M."/>
            <person name="Kuo A."/>
            <person name="Thoen E."/>
            <person name="Andreopoulos B."/>
            <person name="Lu D."/>
            <person name="Skrede I."/>
            <person name="Drula E."/>
            <person name="Henrissat B."/>
            <person name="Morin E."/>
            <person name="Kohler A."/>
            <person name="Barry K."/>
            <person name="LaButti K."/>
            <person name="Morin E."/>
            <person name="Salamov A."/>
            <person name="Lipzen A."/>
            <person name="Mereny Z."/>
            <person name="Hegedus B."/>
            <person name="Baldrian P."/>
            <person name="Stursova M."/>
            <person name="Weitz H."/>
            <person name="Taylor A."/>
            <person name="Grigoriev I.V."/>
            <person name="Nagy L.G."/>
            <person name="Martin F."/>
            <person name="Kauserud H."/>
        </authorList>
    </citation>
    <scope>NUCLEOTIDE SEQUENCE</scope>
    <source>
        <strain evidence="1">CBHHK182m</strain>
    </source>
</reference>
<dbReference type="Gene3D" id="3.80.10.10">
    <property type="entry name" value="Ribonuclease Inhibitor"/>
    <property type="match status" value="1"/>
</dbReference>
<accession>A0AAD7I9N4</accession>
<keyword evidence="2" id="KW-1185">Reference proteome</keyword>
<evidence type="ECO:0008006" key="3">
    <source>
        <dbReference type="Google" id="ProtNLM"/>
    </source>
</evidence>
<evidence type="ECO:0000313" key="2">
    <source>
        <dbReference type="Proteomes" id="UP001215598"/>
    </source>
</evidence>
<evidence type="ECO:0000313" key="1">
    <source>
        <dbReference type="EMBL" id="KAJ7738118.1"/>
    </source>
</evidence>
<dbReference type="Proteomes" id="UP001215598">
    <property type="component" value="Unassembled WGS sequence"/>
</dbReference>
<dbReference type="SUPFAM" id="SSF52047">
    <property type="entry name" value="RNI-like"/>
    <property type="match status" value="1"/>
</dbReference>
<gene>
    <name evidence="1" type="ORF">B0H16DRAFT_1465880</name>
</gene>
<protein>
    <recommendedName>
        <fullName evidence="3">F-box domain-containing protein</fullName>
    </recommendedName>
</protein>
<comment type="caution">
    <text evidence="1">The sequence shown here is derived from an EMBL/GenBank/DDBJ whole genome shotgun (WGS) entry which is preliminary data.</text>
</comment>
<dbReference type="AlphaFoldDB" id="A0AAD7I9N4"/>
<organism evidence="1 2">
    <name type="scientific">Mycena metata</name>
    <dbReference type="NCBI Taxonomy" id="1033252"/>
    <lineage>
        <taxon>Eukaryota</taxon>
        <taxon>Fungi</taxon>
        <taxon>Dikarya</taxon>
        <taxon>Basidiomycota</taxon>
        <taxon>Agaricomycotina</taxon>
        <taxon>Agaricomycetes</taxon>
        <taxon>Agaricomycetidae</taxon>
        <taxon>Agaricales</taxon>
        <taxon>Marasmiineae</taxon>
        <taxon>Mycenaceae</taxon>
        <taxon>Mycena</taxon>
    </lineage>
</organism>
<proteinExistence type="predicted"/>
<dbReference type="EMBL" id="JARKIB010000113">
    <property type="protein sequence ID" value="KAJ7738118.1"/>
    <property type="molecule type" value="Genomic_DNA"/>
</dbReference>
<name>A0AAD7I9N4_9AGAR</name>
<sequence>MHHVLGIVELVEMICSHVAPSEELRTRKDLDDWQKKEYIRTLDALSQLARTSKAFLHPALDSLWSYQGTIANLLRVMPAAWEIKEDWGVCEQEPDLEISLLRPLTSSDCDRFLFYARRIKSFSLADEGNFRNPEIYEILRASFPEECLLPHLRRLHWSPVADELFEHVNLFLSPQITHLSVLIMESNTLFVLDTFAHKCPRVTTLAINCDWHTPGAIPPISKYLCSMHHLHSLNVSGLDAKALFHIAQLPALRSLCITNHLGPLPSFRPSTGSHNFPVLIHLEHHSNECSPALLQVMLDRPLVEFKFSSSTAATSTVVEAFISALGHHCAHASLKRLSLRMYVNSFLGSPPIPVGELHSYVVGEEILKPLYSFANLVDLYVFYPVGFAIDDAVICNMARAWPRMDSLSLPPHQPRGFPAVRVTLNGVYQLAVYCPRLKVLRLTFDATTVPKIETTSLHQENLRYLDVANSTIAAARPVATFLHALFPRLVNVQTLYDETASGRKIVEDPQVIASRRAWKEVVGILYDLRS</sequence>